<evidence type="ECO:0000313" key="3">
    <source>
        <dbReference type="Proteomes" id="UP001596472"/>
    </source>
</evidence>
<comment type="caution">
    <text evidence="2">The sequence shown here is derived from an EMBL/GenBank/DDBJ whole genome shotgun (WGS) entry which is preliminary data.</text>
</comment>
<sequence>MKIPTLVVATLATSLSAEAAVVTITALDVRGTGVFGHDANVSSVTINGATPGTLTADPVNVRLTYSNLNLDGDATANDSVTFTLTAAGGGAAQRIWGQGIDTGFGNLNDVTMTVSAVSGTTTDSGQIIVFDGFTGANAGTGGDGIFANTVQINGTTVNLATTGSGFQFVVAGVDFAPTPAVLFDNSVGTGGSIVARSYDLQFSTIPEPSSLSLLALAGGLLASRRKR</sequence>
<dbReference type="Proteomes" id="UP001596472">
    <property type="component" value="Unassembled WGS sequence"/>
</dbReference>
<dbReference type="InterPro" id="IPR013424">
    <property type="entry name" value="Ice-binding_C"/>
</dbReference>
<proteinExistence type="predicted"/>
<gene>
    <name evidence="2" type="ORF">ACFQY0_05385</name>
</gene>
<protein>
    <submittedName>
        <fullName evidence="2">PEP-CTERM sorting domain-containing protein</fullName>
    </submittedName>
</protein>
<keyword evidence="1" id="KW-0732">Signal</keyword>
<dbReference type="EMBL" id="JBHTBS010000002">
    <property type="protein sequence ID" value="MFC7336600.1"/>
    <property type="molecule type" value="Genomic_DNA"/>
</dbReference>
<keyword evidence="3" id="KW-1185">Reference proteome</keyword>
<organism evidence="2 3">
    <name type="scientific">Haloferula chungangensis</name>
    <dbReference type="NCBI Taxonomy" id="1048331"/>
    <lineage>
        <taxon>Bacteria</taxon>
        <taxon>Pseudomonadati</taxon>
        <taxon>Verrucomicrobiota</taxon>
        <taxon>Verrucomicrobiia</taxon>
        <taxon>Verrucomicrobiales</taxon>
        <taxon>Verrucomicrobiaceae</taxon>
        <taxon>Haloferula</taxon>
    </lineage>
</organism>
<evidence type="ECO:0000256" key="1">
    <source>
        <dbReference type="SAM" id="SignalP"/>
    </source>
</evidence>
<accession>A0ABW2L627</accession>
<evidence type="ECO:0000313" key="2">
    <source>
        <dbReference type="EMBL" id="MFC7336600.1"/>
    </source>
</evidence>
<feature type="chain" id="PRO_5045378782" evidence="1">
    <location>
        <begin position="20"/>
        <end position="227"/>
    </location>
</feature>
<dbReference type="RefSeq" id="WP_379710010.1">
    <property type="nucleotide sequence ID" value="NZ_JBHTBS010000002.1"/>
</dbReference>
<dbReference type="NCBIfam" id="TIGR02595">
    <property type="entry name" value="PEP_CTERM"/>
    <property type="match status" value="1"/>
</dbReference>
<reference evidence="3" key="1">
    <citation type="journal article" date="2019" name="Int. J. Syst. Evol. Microbiol.">
        <title>The Global Catalogue of Microorganisms (GCM) 10K type strain sequencing project: providing services to taxonomists for standard genome sequencing and annotation.</title>
        <authorList>
            <consortium name="The Broad Institute Genomics Platform"/>
            <consortium name="The Broad Institute Genome Sequencing Center for Infectious Disease"/>
            <person name="Wu L."/>
            <person name="Ma J."/>
        </authorList>
    </citation>
    <scope>NUCLEOTIDE SEQUENCE [LARGE SCALE GENOMIC DNA]</scope>
    <source>
        <strain evidence="3">CGMCC 4.1467</strain>
    </source>
</reference>
<name>A0ABW2L627_9BACT</name>
<feature type="signal peptide" evidence="1">
    <location>
        <begin position="1"/>
        <end position="19"/>
    </location>
</feature>